<dbReference type="AlphaFoldDB" id="A0A1B7HQU3"/>
<comment type="caution">
    <text evidence="1">The sequence shown here is derived from an EMBL/GenBank/DDBJ whole genome shotgun (WGS) entry which is preliminary data.</text>
</comment>
<dbReference type="InterPro" id="IPR008767">
    <property type="entry name" value="Phage_SPP1_head-tail_adaptor"/>
</dbReference>
<proteinExistence type="predicted"/>
<gene>
    <name evidence="1" type="ORF">M977_03802</name>
</gene>
<evidence type="ECO:0000313" key="1">
    <source>
        <dbReference type="EMBL" id="OAT18014.1"/>
    </source>
</evidence>
<dbReference type="NCBIfam" id="TIGR01563">
    <property type="entry name" value="gp16_SPP1"/>
    <property type="match status" value="1"/>
</dbReference>
<dbReference type="PATRIC" id="fig|1354253.4.peg.3878"/>
<accession>A0A1B7HQU3</accession>
<dbReference type="RefSeq" id="WP_064518059.1">
    <property type="nucleotide sequence ID" value="NZ_LXEP01000033.1"/>
</dbReference>
<dbReference type="InterPro" id="IPR038666">
    <property type="entry name" value="SSP1_head-tail_sf"/>
</dbReference>
<protein>
    <submittedName>
        <fullName evidence="1">Phage protein</fullName>
    </submittedName>
</protein>
<evidence type="ECO:0000313" key="2">
    <source>
        <dbReference type="Proteomes" id="UP000078504"/>
    </source>
</evidence>
<organism evidence="1 2">
    <name type="scientific">Buttiauxella gaviniae ATCC 51604</name>
    <dbReference type="NCBI Taxonomy" id="1354253"/>
    <lineage>
        <taxon>Bacteria</taxon>
        <taxon>Pseudomonadati</taxon>
        <taxon>Pseudomonadota</taxon>
        <taxon>Gammaproteobacteria</taxon>
        <taxon>Enterobacterales</taxon>
        <taxon>Enterobacteriaceae</taxon>
        <taxon>Buttiauxella</taxon>
    </lineage>
</organism>
<reference evidence="1 2" key="1">
    <citation type="submission" date="2016-04" db="EMBL/GenBank/DDBJ databases">
        <title>ATOL: Assembling a taxonomically balanced genome-scale reconstruction of the evolutionary history of the Enterobacteriaceae.</title>
        <authorList>
            <person name="Plunkett G.III."/>
            <person name="Neeno-Eckwall E.C."/>
            <person name="Glasner J.D."/>
            <person name="Perna N.T."/>
        </authorList>
    </citation>
    <scope>NUCLEOTIDE SEQUENCE [LARGE SCALE GENOMIC DNA]</scope>
    <source>
        <strain evidence="1 2">ATCC 51604</strain>
    </source>
</reference>
<dbReference type="Proteomes" id="UP000078504">
    <property type="component" value="Unassembled WGS sequence"/>
</dbReference>
<dbReference type="Gene3D" id="2.40.10.270">
    <property type="entry name" value="Bacteriophage SPP1 head-tail adaptor protein"/>
    <property type="match status" value="1"/>
</dbReference>
<sequence length="110" mass="12448">MKAGPLRHRIMLQETVKVQDQITGAMIDSWVDVKPVWAEVTAVSARDFVAAQAYQNQIISRIKIRYRTDISDKNRILFRGRIYNIEAVLPDPDSGLEYLTLPCSEGVNDG</sequence>
<dbReference type="EMBL" id="LXEP01000033">
    <property type="protein sequence ID" value="OAT18014.1"/>
    <property type="molecule type" value="Genomic_DNA"/>
</dbReference>
<name>A0A1B7HQU3_9ENTR</name>
<dbReference type="Pfam" id="PF05521">
    <property type="entry name" value="Phage_HCP"/>
    <property type="match status" value="1"/>
</dbReference>